<reference evidence="3" key="1">
    <citation type="journal article" date="2020" name="Nat. Commun.">
        <title>Genome sequence of the cluster root forming white lupin.</title>
        <authorList>
            <person name="Hufnagel B."/>
            <person name="Marques A."/>
            <person name="Soriano A."/>
            <person name="Marques L."/>
            <person name="Divol F."/>
            <person name="Doumas P."/>
            <person name="Sallet E."/>
            <person name="Mancinotti D."/>
            <person name="Carrere S."/>
            <person name="Marande W."/>
            <person name="Arribat S."/>
            <person name="Keller J."/>
            <person name="Huneau C."/>
            <person name="Blein T."/>
            <person name="Aime D."/>
            <person name="Laguerre M."/>
            <person name="Taylor J."/>
            <person name="Schubert V."/>
            <person name="Nelson M."/>
            <person name="Geu-Flores F."/>
            <person name="Crespi M."/>
            <person name="Gallardo-Guerrero K."/>
            <person name="Delaux P.-M."/>
            <person name="Salse J."/>
            <person name="Berges H."/>
            <person name="Guyot R."/>
            <person name="Gouzy J."/>
            <person name="Peret B."/>
        </authorList>
    </citation>
    <scope>NUCLEOTIDE SEQUENCE [LARGE SCALE GENOMIC DNA]</scope>
    <source>
        <strain evidence="3">cv. Amiga</strain>
    </source>
</reference>
<keyword evidence="1" id="KW-0472">Membrane</keyword>
<evidence type="ECO:0000313" key="2">
    <source>
        <dbReference type="EMBL" id="KAE9587917.1"/>
    </source>
</evidence>
<name>A0A6A4NML8_LUPAL</name>
<protein>
    <submittedName>
        <fullName evidence="2">Uncharacterized protein</fullName>
    </submittedName>
</protein>
<evidence type="ECO:0000313" key="3">
    <source>
        <dbReference type="Proteomes" id="UP000447434"/>
    </source>
</evidence>
<dbReference type="EMBL" id="WOCE01000022">
    <property type="protein sequence ID" value="KAE9587917.1"/>
    <property type="molecule type" value="Genomic_DNA"/>
</dbReference>
<dbReference type="Proteomes" id="UP000447434">
    <property type="component" value="Chromosome 22"/>
</dbReference>
<keyword evidence="1" id="KW-1133">Transmembrane helix</keyword>
<comment type="caution">
    <text evidence="2">The sequence shown here is derived from an EMBL/GenBank/DDBJ whole genome shotgun (WGS) entry which is preliminary data.</text>
</comment>
<accession>A0A6A4NML8</accession>
<gene>
    <name evidence="2" type="ORF">Lalb_Chr22g0349901</name>
</gene>
<evidence type="ECO:0000256" key="1">
    <source>
        <dbReference type="SAM" id="Phobius"/>
    </source>
</evidence>
<dbReference type="AlphaFoldDB" id="A0A6A4NML8"/>
<proteinExistence type="predicted"/>
<keyword evidence="1" id="KW-0812">Transmembrane</keyword>
<organism evidence="2 3">
    <name type="scientific">Lupinus albus</name>
    <name type="common">White lupine</name>
    <name type="synonym">Lupinus termis</name>
    <dbReference type="NCBI Taxonomy" id="3870"/>
    <lineage>
        <taxon>Eukaryota</taxon>
        <taxon>Viridiplantae</taxon>
        <taxon>Streptophyta</taxon>
        <taxon>Embryophyta</taxon>
        <taxon>Tracheophyta</taxon>
        <taxon>Spermatophyta</taxon>
        <taxon>Magnoliopsida</taxon>
        <taxon>eudicotyledons</taxon>
        <taxon>Gunneridae</taxon>
        <taxon>Pentapetalae</taxon>
        <taxon>rosids</taxon>
        <taxon>fabids</taxon>
        <taxon>Fabales</taxon>
        <taxon>Fabaceae</taxon>
        <taxon>Papilionoideae</taxon>
        <taxon>50 kb inversion clade</taxon>
        <taxon>genistoids sensu lato</taxon>
        <taxon>core genistoids</taxon>
        <taxon>Genisteae</taxon>
        <taxon>Lupinus</taxon>
    </lineage>
</organism>
<sequence length="59" mass="6743">MVPKSNKKWTSKVKHKTRKGGQTLIVHLSFIIIFKIILYCYENAGSLHVAIITNIILSF</sequence>
<keyword evidence="3" id="KW-1185">Reference proteome</keyword>
<feature type="transmembrane region" description="Helical" evidence="1">
    <location>
        <begin position="21"/>
        <end position="39"/>
    </location>
</feature>